<accession>F8FE88</accession>
<dbReference type="PANTHER" id="PTHR33221:SF15">
    <property type="entry name" value="HTH-TYPE TRANSCRIPTIONAL REGULATOR YWGB-RELATED"/>
    <property type="match status" value="1"/>
</dbReference>
<dbReference type="PANTHER" id="PTHR33221">
    <property type="entry name" value="WINGED HELIX-TURN-HELIX TRANSCRIPTIONAL REGULATOR, RRF2 FAMILY"/>
    <property type="match status" value="1"/>
</dbReference>
<dbReference type="HOGENOM" id="CLU_107144_4_3_9"/>
<sequence>MKKEKNTCPSNFRTFGLALQAVTVLSKYPNLCPSGEIAQHLKSEATLLRRILARLVQENILETREGRDGGYRLKQAPENITCAQVLQALLQEESLHGEMLASTGDHAFGQRMNGVFAGLMAEIDQNVLAVLERHTIADLAEKTLLPEGD</sequence>
<dbReference type="GO" id="GO:0003700">
    <property type="term" value="F:DNA-binding transcription factor activity"/>
    <property type="evidence" value="ECO:0007669"/>
    <property type="project" value="TreeGrafter"/>
</dbReference>
<protein>
    <submittedName>
        <fullName evidence="1">Transcriptional regulator, BadM/Rrf2 family</fullName>
    </submittedName>
</protein>
<dbReference type="KEGG" id="pms:KNP414_05323"/>
<name>F8FE88_PAEMK</name>
<organism evidence="1 2">
    <name type="scientific">Paenibacillus mucilaginosus (strain KNP414)</name>
    <dbReference type="NCBI Taxonomy" id="1036673"/>
    <lineage>
        <taxon>Bacteria</taxon>
        <taxon>Bacillati</taxon>
        <taxon>Bacillota</taxon>
        <taxon>Bacilli</taxon>
        <taxon>Bacillales</taxon>
        <taxon>Paenibacillaceae</taxon>
        <taxon>Paenibacillus</taxon>
    </lineage>
</organism>
<reference evidence="2" key="1">
    <citation type="submission" date="2011-06" db="EMBL/GenBank/DDBJ databases">
        <title>Complete genome sequence of Paenibacillus mucilaginosus KNP414.</title>
        <authorList>
            <person name="Wang J."/>
            <person name="Hu S."/>
            <person name="Hu X."/>
            <person name="Zhang B."/>
            <person name="Dong D."/>
            <person name="Zhang S."/>
            <person name="Zhao K."/>
            <person name="Wu D."/>
        </authorList>
    </citation>
    <scope>NUCLEOTIDE SEQUENCE [LARGE SCALE GENOMIC DNA]</scope>
    <source>
        <strain evidence="2">KNP414</strain>
    </source>
</reference>
<evidence type="ECO:0000313" key="2">
    <source>
        <dbReference type="Proteomes" id="UP000006620"/>
    </source>
</evidence>
<gene>
    <name evidence="1" type="ordered locus">KNP414_05323</name>
</gene>
<dbReference type="SUPFAM" id="SSF46785">
    <property type="entry name" value="Winged helix' DNA-binding domain"/>
    <property type="match status" value="1"/>
</dbReference>
<dbReference type="InterPro" id="IPR000944">
    <property type="entry name" value="Tscrpt_reg_Rrf2"/>
</dbReference>
<dbReference type="AlphaFoldDB" id="F8FE88"/>
<reference evidence="1 2" key="2">
    <citation type="journal article" date="2013" name="Genome Announc.">
        <title>Genome Sequence of Growth-Improving Paenibacillus mucilaginosus Strain KNP414.</title>
        <authorList>
            <person name="Lu J.J."/>
            <person name="Wang J.F."/>
            <person name="Hu X.F."/>
        </authorList>
    </citation>
    <scope>NUCLEOTIDE SEQUENCE [LARGE SCALE GENOMIC DNA]</scope>
    <source>
        <strain evidence="1 2">KNP414</strain>
    </source>
</reference>
<dbReference type="Gene3D" id="1.10.10.10">
    <property type="entry name" value="Winged helix-like DNA-binding domain superfamily/Winged helix DNA-binding domain"/>
    <property type="match status" value="1"/>
</dbReference>
<dbReference type="InterPro" id="IPR036390">
    <property type="entry name" value="WH_DNA-bd_sf"/>
</dbReference>
<evidence type="ECO:0000313" key="1">
    <source>
        <dbReference type="EMBL" id="AEI43847.1"/>
    </source>
</evidence>
<proteinExistence type="predicted"/>
<dbReference type="PROSITE" id="PS51197">
    <property type="entry name" value="HTH_RRF2_2"/>
    <property type="match status" value="1"/>
</dbReference>
<dbReference type="InterPro" id="IPR036388">
    <property type="entry name" value="WH-like_DNA-bd_sf"/>
</dbReference>
<dbReference type="GO" id="GO:0005829">
    <property type="term" value="C:cytosol"/>
    <property type="evidence" value="ECO:0007669"/>
    <property type="project" value="TreeGrafter"/>
</dbReference>
<dbReference type="EMBL" id="CP002869">
    <property type="protein sequence ID" value="AEI43847.1"/>
    <property type="molecule type" value="Genomic_DNA"/>
</dbReference>
<dbReference type="PATRIC" id="fig|1036673.3.peg.4933"/>
<dbReference type="RefSeq" id="WP_013919000.1">
    <property type="nucleotide sequence ID" value="NC_015690.1"/>
</dbReference>
<dbReference type="Pfam" id="PF02082">
    <property type="entry name" value="Rrf2"/>
    <property type="match status" value="1"/>
</dbReference>
<dbReference type="Proteomes" id="UP000006620">
    <property type="component" value="Chromosome"/>
</dbReference>